<dbReference type="AlphaFoldDB" id="A0A139BXG0"/>
<reference evidence="2 3" key="1">
    <citation type="submission" date="2016-02" db="EMBL/GenBank/DDBJ databases">
        <authorList>
            <person name="Wen L."/>
            <person name="He K."/>
            <person name="Yang H."/>
        </authorList>
    </citation>
    <scope>NUCLEOTIDE SEQUENCE [LARGE SCALE GENOMIC DNA]</scope>
    <source>
        <strain evidence="2">ShG14-8</strain>
    </source>
</reference>
<evidence type="ECO:0000313" key="2">
    <source>
        <dbReference type="EMBL" id="KXS33622.1"/>
    </source>
</evidence>
<dbReference type="Pfam" id="PF11306">
    <property type="entry name" value="DUF3108"/>
    <property type="match status" value="1"/>
</dbReference>
<evidence type="ECO:0000313" key="3">
    <source>
        <dbReference type="Proteomes" id="UP000070578"/>
    </source>
</evidence>
<comment type="caution">
    <text evidence="2">The sequence shown here is derived from an EMBL/GenBank/DDBJ whole genome shotgun (WGS) entry which is preliminary data.</text>
</comment>
<organism evidence="2 3">
    <name type="scientific">Candidatus Gallionella acididurans</name>
    <dbReference type="NCBI Taxonomy" id="1796491"/>
    <lineage>
        <taxon>Bacteria</taxon>
        <taxon>Pseudomonadati</taxon>
        <taxon>Pseudomonadota</taxon>
        <taxon>Betaproteobacteria</taxon>
        <taxon>Nitrosomonadales</taxon>
        <taxon>Gallionellaceae</taxon>
        <taxon>Gallionella</taxon>
    </lineage>
</organism>
<name>A0A139BXG0_9PROT</name>
<reference evidence="2 3" key="2">
    <citation type="submission" date="2016-03" db="EMBL/GenBank/DDBJ databases">
        <title>New uncultured bacterium of the family Gallionellaceae from acid mine drainage: description and reconstruction of genome based on metagenomic analysis of microbial community.</title>
        <authorList>
            <person name="Kadnikov V."/>
            <person name="Ivasenko D."/>
            <person name="Beletsky A."/>
            <person name="Mardanov A."/>
            <person name="Danilova E."/>
            <person name="Pimenov N."/>
            <person name="Karnachuk O."/>
            <person name="Ravin N."/>
        </authorList>
    </citation>
    <scope>NUCLEOTIDE SEQUENCE [LARGE SCALE GENOMIC DNA]</scope>
    <source>
        <strain evidence="2">ShG14-8</strain>
    </source>
</reference>
<protein>
    <recommendedName>
        <fullName evidence="4">DUF3108 domain-containing protein</fullName>
    </recommendedName>
</protein>
<keyword evidence="1" id="KW-0732">Signal</keyword>
<sequence>MTENAKSKTAGLARLCRIFILSLAICPLPSAWAAAPSRVSANYDIYKGGLKIGQIVETFTRDKDRYALTSTTRAVGLLAVFQPGRIIITSNGLINSRGLQPLHFLDRRESDASKERRADFDWNTRRLTLTEHGQKRVLALPDGTQDRLSAMYQFLFLSLANSDTLNFNMTNGSKLDLYNYRITPGQSVTVPFGTFRALYVASVPEAGVNRTEIWLAEDHAGFPCKMVITDPDGGKLSQELTGLNYVP</sequence>
<dbReference type="InterPro" id="IPR021457">
    <property type="entry name" value="DUF3108"/>
</dbReference>
<feature type="signal peptide" evidence="1">
    <location>
        <begin position="1"/>
        <end position="33"/>
    </location>
</feature>
<evidence type="ECO:0000256" key="1">
    <source>
        <dbReference type="SAM" id="SignalP"/>
    </source>
</evidence>
<dbReference type="EMBL" id="LSLI01000003">
    <property type="protein sequence ID" value="KXS33622.1"/>
    <property type="molecule type" value="Genomic_DNA"/>
</dbReference>
<evidence type="ECO:0008006" key="4">
    <source>
        <dbReference type="Google" id="ProtNLM"/>
    </source>
</evidence>
<accession>A0A139BXG0</accession>
<proteinExistence type="predicted"/>
<gene>
    <name evidence="2" type="ORF">AWT59_0180</name>
</gene>
<dbReference type="Proteomes" id="UP000070578">
    <property type="component" value="Unassembled WGS sequence"/>
</dbReference>
<feature type="chain" id="PRO_5007484049" description="DUF3108 domain-containing protein" evidence="1">
    <location>
        <begin position="34"/>
        <end position="247"/>
    </location>
</feature>